<evidence type="ECO:0000256" key="1">
    <source>
        <dbReference type="SAM" id="MobiDB-lite"/>
    </source>
</evidence>
<dbReference type="EMBL" id="PVLV01000137">
    <property type="protein sequence ID" value="PRH79176.1"/>
    <property type="molecule type" value="Genomic_DNA"/>
</dbReference>
<dbReference type="AlphaFoldDB" id="A0A2S9PXL6"/>
<name>A0A2S9PXL6_9ACTN</name>
<proteinExistence type="predicted"/>
<keyword evidence="3" id="KW-1185">Reference proteome</keyword>
<dbReference type="OrthoDB" id="4872130at2"/>
<feature type="compositionally biased region" description="Basic and acidic residues" evidence="1">
    <location>
        <begin position="47"/>
        <end position="61"/>
    </location>
</feature>
<gene>
    <name evidence="2" type="ORF">C6N75_11015</name>
</gene>
<comment type="caution">
    <text evidence="2">The sequence shown here is derived from an EMBL/GenBank/DDBJ whole genome shotgun (WGS) entry which is preliminary data.</text>
</comment>
<protein>
    <submittedName>
        <fullName evidence="2">Uncharacterized protein</fullName>
    </submittedName>
</protein>
<organism evidence="2 3">
    <name type="scientific">Streptomyces solincola</name>
    <dbReference type="NCBI Taxonomy" id="2100817"/>
    <lineage>
        <taxon>Bacteria</taxon>
        <taxon>Bacillati</taxon>
        <taxon>Actinomycetota</taxon>
        <taxon>Actinomycetes</taxon>
        <taxon>Kitasatosporales</taxon>
        <taxon>Streptomycetaceae</taxon>
        <taxon>Streptomyces</taxon>
    </lineage>
</organism>
<evidence type="ECO:0000313" key="3">
    <source>
        <dbReference type="Proteomes" id="UP000239322"/>
    </source>
</evidence>
<dbReference type="Proteomes" id="UP000239322">
    <property type="component" value="Unassembled WGS sequence"/>
</dbReference>
<reference evidence="2 3" key="1">
    <citation type="submission" date="2018-03" db="EMBL/GenBank/DDBJ databases">
        <title>Novel Streptomyces sp. from soil.</title>
        <authorList>
            <person name="Tan G.Y.A."/>
            <person name="Lee Z.Y."/>
        </authorList>
    </citation>
    <scope>NUCLEOTIDE SEQUENCE [LARGE SCALE GENOMIC DNA]</scope>
    <source>
        <strain evidence="2 3">ST5x</strain>
    </source>
</reference>
<feature type="region of interest" description="Disordered" evidence="1">
    <location>
        <begin position="37"/>
        <end position="73"/>
    </location>
</feature>
<accession>A0A2S9PXL6</accession>
<evidence type="ECO:0000313" key="2">
    <source>
        <dbReference type="EMBL" id="PRH79176.1"/>
    </source>
</evidence>
<sequence length="73" mass="7454">MPAHEPPAAPDVPSATGHTATAVEHGAFSVARCGCGWQGPARRSRDRARADAAAHSARAEAEAGVPPQRPPAH</sequence>
<dbReference type="RefSeq" id="WP_105868692.1">
    <property type="nucleotide sequence ID" value="NZ_PVLV01000137.1"/>
</dbReference>